<dbReference type="EMBL" id="CP149822">
    <property type="protein sequence ID" value="WZN43143.1"/>
    <property type="molecule type" value="Genomic_DNA"/>
</dbReference>
<gene>
    <name evidence="1" type="ORF">WJU16_08865</name>
</gene>
<sequence>MRYYILILAATVIVACRKEAKLTPSGPESVMLLPQGNHSYDDSIMAAYNKYATFILYRFTQHDYNYNQIDKKIDSAFNANPAYISPVLRFVYENLFNALPERLLQKTMPYRILLASYIGGKHTRSTINFGATYAALTIGWADSTFLEQSTPAQKNVLRRNLIRFYMERAYRAGGINAPADFVALTPPDYSGIQTPAAKNLYGIIEPANSYLTLGTDFLGFIEAICTRSKTDIENTYFSPGVDVKGNYRLKYNAVISYFQAEFGVDLQEVGNAF</sequence>
<protein>
    <submittedName>
        <fullName evidence="1">Uncharacterized protein</fullName>
    </submittedName>
</protein>
<evidence type="ECO:0000313" key="1">
    <source>
        <dbReference type="EMBL" id="WZN43143.1"/>
    </source>
</evidence>
<dbReference type="Gene3D" id="3.40.390.70">
    <property type="match status" value="1"/>
</dbReference>
<dbReference type="PROSITE" id="PS51257">
    <property type="entry name" value="PROKAR_LIPOPROTEIN"/>
    <property type="match status" value="1"/>
</dbReference>
<reference evidence="2" key="1">
    <citation type="submission" date="2024-03" db="EMBL/GenBank/DDBJ databases">
        <title>Chitinophaga horti sp. nov., isolated from garden soil.</title>
        <authorList>
            <person name="Lee D.S."/>
            <person name="Han D.M."/>
            <person name="Baek J.H."/>
            <person name="Choi D.G."/>
            <person name="Jeon J.H."/>
            <person name="Jeon C.O."/>
        </authorList>
    </citation>
    <scope>NUCLEOTIDE SEQUENCE [LARGE SCALE GENOMIC DNA]</scope>
    <source>
        <strain evidence="2">GPA1</strain>
    </source>
</reference>
<name>A0ABZ2YUJ7_9BACT</name>
<accession>A0ABZ2YUJ7</accession>
<dbReference type="RefSeq" id="WP_341837962.1">
    <property type="nucleotide sequence ID" value="NZ_CP149822.1"/>
</dbReference>
<evidence type="ECO:0000313" key="2">
    <source>
        <dbReference type="Proteomes" id="UP001485459"/>
    </source>
</evidence>
<proteinExistence type="predicted"/>
<dbReference type="Proteomes" id="UP001485459">
    <property type="component" value="Chromosome"/>
</dbReference>
<organism evidence="1 2">
    <name type="scientific">Chitinophaga pollutisoli</name>
    <dbReference type="NCBI Taxonomy" id="3133966"/>
    <lineage>
        <taxon>Bacteria</taxon>
        <taxon>Pseudomonadati</taxon>
        <taxon>Bacteroidota</taxon>
        <taxon>Chitinophagia</taxon>
        <taxon>Chitinophagales</taxon>
        <taxon>Chitinophagaceae</taxon>
        <taxon>Chitinophaga</taxon>
    </lineage>
</organism>
<keyword evidence="2" id="KW-1185">Reference proteome</keyword>